<comment type="similarity">
    <text evidence="1 4">Belongs to the bacterial flagellin family.</text>
</comment>
<dbReference type="GO" id="GO:0009288">
    <property type="term" value="C:bacterial-type flagellum"/>
    <property type="evidence" value="ECO:0007669"/>
    <property type="project" value="UniProtKB-SubCell"/>
</dbReference>
<keyword evidence="4" id="KW-0964">Secreted</keyword>
<name>A0A919MZB2_9ACTN</name>
<evidence type="ECO:0000259" key="6">
    <source>
        <dbReference type="Pfam" id="PF00700"/>
    </source>
</evidence>
<dbReference type="InterPro" id="IPR001029">
    <property type="entry name" value="Flagellin_N"/>
</dbReference>
<dbReference type="GO" id="GO:0005576">
    <property type="term" value="C:extracellular region"/>
    <property type="evidence" value="ECO:0007669"/>
    <property type="project" value="UniProtKB-SubCell"/>
</dbReference>
<protein>
    <recommendedName>
        <fullName evidence="2 4">Flagellin</fullName>
    </recommendedName>
</protein>
<sequence>MFVTGANTAAASQIARFHAQALAAVEKSSARIAADRRFTSFAEDPAAATREISLRAQQGAAGLHLRATQDAKAAADAASSGLQQASDLLLELRNAVLGMDENDASSVSAVQSTVDQLTAQLTRIAQTTTSVGGDALLDGSIATTGLSFTVAGSGTASDAVELTAISVAAADLGDGSLDLASIDFAGGTTRAATLTAIDAARDAVVGSLASTGGVSSAMGYHATAMASHSTAVTSTLENLVGVDVAEETLAMTRNSIRAESAAAMLAQVNALHISMVRQLLMYR</sequence>
<dbReference type="PANTHER" id="PTHR42792">
    <property type="entry name" value="FLAGELLIN"/>
    <property type="match status" value="1"/>
</dbReference>
<keyword evidence="8" id="KW-1185">Reference proteome</keyword>
<evidence type="ECO:0000313" key="7">
    <source>
        <dbReference type="EMBL" id="GIE98090.1"/>
    </source>
</evidence>
<reference evidence="7" key="1">
    <citation type="submission" date="2021-01" db="EMBL/GenBank/DDBJ databases">
        <title>Whole genome shotgun sequence of Actinoplanes rishiriensis NBRC 108556.</title>
        <authorList>
            <person name="Komaki H."/>
            <person name="Tamura T."/>
        </authorList>
    </citation>
    <scope>NUCLEOTIDE SEQUENCE</scope>
    <source>
        <strain evidence="7">NBRC 108556</strain>
    </source>
</reference>
<comment type="function">
    <text evidence="4">Flagellin is the subunit protein which polymerizes to form the filaments of bacterial flagella.</text>
</comment>
<evidence type="ECO:0000259" key="5">
    <source>
        <dbReference type="Pfam" id="PF00669"/>
    </source>
</evidence>
<evidence type="ECO:0000313" key="8">
    <source>
        <dbReference type="Proteomes" id="UP000636960"/>
    </source>
</evidence>
<dbReference type="PANTHER" id="PTHR42792:SF2">
    <property type="entry name" value="FLAGELLIN"/>
    <property type="match status" value="1"/>
</dbReference>
<dbReference type="RefSeq" id="WP_203785093.1">
    <property type="nucleotide sequence ID" value="NZ_BOMV01000059.1"/>
</dbReference>
<comment type="caution">
    <text evidence="7">The sequence shown here is derived from an EMBL/GenBank/DDBJ whole genome shotgun (WGS) entry which is preliminary data.</text>
</comment>
<evidence type="ECO:0000256" key="2">
    <source>
        <dbReference type="ARBA" id="ARBA00020110"/>
    </source>
</evidence>
<dbReference type="SUPFAM" id="SSF64518">
    <property type="entry name" value="Phase 1 flagellin"/>
    <property type="match status" value="1"/>
</dbReference>
<dbReference type="Pfam" id="PF00700">
    <property type="entry name" value="Flagellin_C"/>
    <property type="match status" value="1"/>
</dbReference>
<evidence type="ECO:0000256" key="4">
    <source>
        <dbReference type="RuleBase" id="RU362073"/>
    </source>
</evidence>
<comment type="subcellular location">
    <subcellularLocation>
        <location evidence="4">Secreted</location>
    </subcellularLocation>
    <subcellularLocation>
        <location evidence="4">Bacterial flagellum</location>
    </subcellularLocation>
</comment>
<dbReference type="InterPro" id="IPR046358">
    <property type="entry name" value="Flagellin_C"/>
</dbReference>
<dbReference type="Gene3D" id="1.20.1330.10">
    <property type="entry name" value="f41 fragment of flagellin, N-terminal domain"/>
    <property type="match status" value="1"/>
</dbReference>
<evidence type="ECO:0000256" key="1">
    <source>
        <dbReference type="ARBA" id="ARBA00005709"/>
    </source>
</evidence>
<gene>
    <name evidence="7" type="ORF">Ari01nite_55550</name>
</gene>
<dbReference type="GO" id="GO:0005198">
    <property type="term" value="F:structural molecule activity"/>
    <property type="evidence" value="ECO:0007669"/>
    <property type="project" value="UniProtKB-UniRule"/>
</dbReference>
<dbReference type="EMBL" id="BOMV01000059">
    <property type="protein sequence ID" value="GIE98090.1"/>
    <property type="molecule type" value="Genomic_DNA"/>
</dbReference>
<evidence type="ECO:0000256" key="3">
    <source>
        <dbReference type="ARBA" id="ARBA00023143"/>
    </source>
</evidence>
<dbReference type="AlphaFoldDB" id="A0A919MZB2"/>
<keyword evidence="3 4" id="KW-0975">Bacterial flagellum</keyword>
<proteinExistence type="inferred from homology"/>
<dbReference type="InterPro" id="IPR001492">
    <property type="entry name" value="Flagellin"/>
</dbReference>
<accession>A0A919MZB2</accession>
<organism evidence="7 8">
    <name type="scientific">Paractinoplanes rishiriensis</name>
    <dbReference type="NCBI Taxonomy" id="1050105"/>
    <lineage>
        <taxon>Bacteria</taxon>
        <taxon>Bacillati</taxon>
        <taxon>Actinomycetota</taxon>
        <taxon>Actinomycetes</taxon>
        <taxon>Micromonosporales</taxon>
        <taxon>Micromonosporaceae</taxon>
        <taxon>Paractinoplanes</taxon>
    </lineage>
</organism>
<dbReference type="Proteomes" id="UP000636960">
    <property type="component" value="Unassembled WGS sequence"/>
</dbReference>
<feature type="domain" description="Flagellin C-terminal" evidence="6">
    <location>
        <begin position="194"/>
        <end position="275"/>
    </location>
</feature>
<feature type="domain" description="Flagellin N-terminal" evidence="5">
    <location>
        <begin position="9"/>
        <end position="140"/>
    </location>
</feature>
<dbReference type="Pfam" id="PF00669">
    <property type="entry name" value="Flagellin_N"/>
    <property type="match status" value="1"/>
</dbReference>